<dbReference type="NCBIfam" id="TIGR00398">
    <property type="entry name" value="metG"/>
    <property type="match status" value="1"/>
</dbReference>
<feature type="domain" description="Methionyl/Valyl/Leucyl/Isoleucyl-tRNA synthetase anticodon-binding" evidence="12">
    <location>
        <begin position="388"/>
        <end position="472"/>
    </location>
</feature>
<evidence type="ECO:0000256" key="7">
    <source>
        <dbReference type="ARBA" id="ARBA00022917"/>
    </source>
</evidence>
<dbReference type="GO" id="GO:0006431">
    <property type="term" value="P:methionyl-tRNA aminoacylation"/>
    <property type="evidence" value="ECO:0007669"/>
    <property type="project" value="InterPro"/>
</dbReference>
<keyword evidence="4 11" id="KW-0436">Ligase</keyword>
<evidence type="ECO:0000259" key="12">
    <source>
        <dbReference type="Pfam" id="PF08264"/>
    </source>
</evidence>
<dbReference type="InterPro" id="IPR014758">
    <property type="entry name" value="Met-tRNA_synth"/>
</dbReference>
<dbReference type="CDD" id="cd00814">
    <property type="entry name" value="MetRS_core"/>
    <property type="match status" value="1"/>
</dbReference>
<sequence>MKKFYITTSIAYTNAAPHIGFALESIQADVLARYYRAQGVDVYFLTGTDEHGSKIAQAAEAKGKTAQEFVDAITEEFKDLKKTLNLSWDDFIRTSDKKKHWPAVNAIWETLTAQGDIYKKTYEGLYCTGCEAFYTEKELENGECPIHRKPAEQVKEENYFFKLSKYSKEIEERIKSGELRIVPESRKNEILSLLKEGLTDISVSRPADKVHWGIPVPGDASQLIYVWIDALTNYISGIGYGREDKKDEELYNTYWPADVHLIGKDILRFHAGIWPGILLAAGLPIPKSVYVHGYILHDGQKMSKSVGNVVSPVELVEKYGADAVRYFLLREIASTEDGDYTEQKFRDRYNGELANGLGNFSARVLTLASNEDFEISEEEYEVLVDNAVKHRIKDAEQVIKGKVDAFRLHEAVGAIWEVITFGDLYVNEMKPWKLEGEEKKKVMANLLYILEAITIMLAPFLPETAEKIAKNIRHEGKSMKITKGENLFPRLQ</sequence>
<comment type="similarity">
    <text evidence="11">Belongs to the class-I aminoacyl-tRNA synthetase family.</text>
</comment>
<dbReference type="InterPro" id="IPR013155">
    <property type="entry name" value="M/V/L/I-tRNA-synth_anticd-bd"/>
</dbReference>
<evidence type="ECO:0000313" key="14">
    <source>
        <dbReference type="EMBL" id="KKR12294.1"/>
    </source>
</evidence>
<evidence type="ECO:0000256" key="9">
    <source>
        <dbReference type="ARBA" id="ARBA00030904"/>
    </source>
</evidence>
<dbReference type="EMBL" id="LBWR01000002">
    <property type="protein sequence ID" value="KKR12294.1"/>
    <property type="molecule type" value="Genomic_DNA"/>
</dbReference>
<evidence type="ECO:0000256" key="5">
    <source>
        <dbReference type="ARBA" id="ARBA00022741"/>
    </source>
</evidence>
<evidence type="ECO:0000256" key="3">
    <source>
        <dbReference type="ARBA" id="ARBA00018753"/>
    </source>
</evidence>
<dbReference type="Gene3D" id="3.40.50.620">
    <property type="entry name" value="HUPs"/>
    <property type="match status" value="1"/>
</dbReference>
<dbReference type="STRING" id="1619013.UT41_C0002G0068"/>
<dbReference type="EC" id="6.1.1.10" evidence="2"/>
<evidence type="ECO:0000256" key="6">
    <source>
        <dbReference type="ARBA" id="ARBA00022840"/>
    </source>
</evidence>
<dbReference type="Pfam" id="PF09334">
    <property type="entry name" value="tRNA-synt_1g"/>
    <property type="match status" value="1"/>
</dbReference>
<dbReference type="InterPro" id="IPR014729">
    <property type="entry name" value="Rossmann-like_a/b/a_fold"/>
</dbReference>
<dbReference type="InterPro" id="IPR023457">
    <property type="entry name" value="Met-tRNA_synth_2"/>
</dbReference>
<keyword evidence="5 11" id="KW-0547">Nucleotide-binding</keyword>
<accession>A0A0G0N809</accession>
<evidence type="ECO:0000256" key="2">
    <source>
        <dbReference type="ARBA" id="ARBA00012838"/>
    </source>
</evidence>
<reference evidence="14 15" key="1">
    <citation type="journal article" date="2015" name="Nature">
        <title>rRNA introns, odd ribosomes, and small enigmatic genomes across a large radiation of phyla.</title>
        <authorList>
            <person name="Brown C.T."/>
            <person name="Hug L.A."/>
            <person name="Thomas B.C."/>
            <person name="Sharon I."/>
            <person name="Castelle C.J."/>
            <person name="Singh A."/>
            <person name="Wilkins M.J."/>
            <person name="Williams K.H."/>
            <person name="Banfield J.F."/>
        </authorList>
    </citation>
    <scope>NUCLEOTIDE SEQUENCE [LARGE SCALE GENOMIC DNA]</scope>
</reference>
<keyword evidence="6 11" id="KW-0067">ATP-binding</keyword>
<proteinExistence type="inferred from homology"/>
<dbReference type="FunFam" id="2.170.220.10:FF:000001">
    <property type="entry name" value="methionine--tRNA ligase, mitochondrial"/>
    <property type="match status" value="1"/>
</dbReference>
<evidence type="ECO:0000256" key="8">
    <source>
        <dbReference type="ARBA" id="ARBA00023146"/>
    </source>
</evidence>
<dbReference type="InterPro" id="IPR033911">
    <property type="entry name" value="MetRS_core"/>
</dbReference>
<dbReference type="Gene3D" id="1.10.730.10">
    <property type="entry name" value="Isoleucyl-tRNA Synthetase, Domain 1"/>
    <property type="match status" value="1"/>
</dbReference>
<dbReference type="InterPro" id="IPR009080">
    <property type="entry name" value="tRNAsynth_Ia_anticodon-bd"/>
</dbReference>
<dbReference type="PRINTS" id="PR01041">
    <property type="entry name" value="TRNASYNTHMET"/>
</dbReference>
<name>A0A0G0N809_9BACT</name>
<dbReference type="InterPro" id="IPR015413">
    <property type="entry name" value="Methionyl/Leucyl_tRNA_Synth"/>
</dbReference>
<gene>
    <name evidence="14" type="ORF">UT41_C0002G0068</name>
</gene>
<comment type="function">
    <text evidence="1">Is required not only for elongation of protein synthesis but also for the initiation of all mRNA translation through initiator tRNA(fMet) aminoacylation.</text>
</comment>
<evidence type="ECO:0000256" key="4">
    <source>
        <dbReference type="ARBA" id="ARBA00022598"/>
    </source>
</evidence>
<evidence type="ECO:0000256" key="11">
    <source>
        <dbReference type="RuleBase" id="RU363039"/>
    </source>
</evidence>
<comment type="catalytic activity">
    <reaction evidence="10">
        <text>tRNA(Met) + L-methionine + ATP = L-methionyl-tRNA(Met) + AMP + diphosphate</text>
        <dbReference type="Rhea" id="RHEA:13481"/>
        <dbReference type="Rhea" id="RHEA-COMP:9667"/>
        <dbReference type="Rhea" id="RHEA-COMP:9698"/>
        <dbReference type="ChEBI" id="CHEBI:30616"/>
        <dbReference type="ChEBI" id="CHEBI:33019"/>
        <dbReference type="ChEBI" id="CHEBI:57844"/>
        <dbReference type="ChEBI" id="CHEBI:78442"/>
        <dbReference type="ChEBI" id="CHEBI:78530"/>
        <dbReference type="ChEBI" id="CHEBI:456215"/>
        <dbReference type="EC" id="6.1.1.10"/>
    </reaction>
</comment>
<dbReference type="GO" id="GO:0005524">
    <property type="term" value="F:ATP binding"/>
    <property type="evidence" value="ECO:0007669"/>
    <property type="project" value="UniProtKB-KW"/>
</dbReference>
<dbReference type="SUPFAM" id="SSF52374">
    <property type="entry name" value="Nucleotidylyl transferase"/>
    <property type="match status" value="1"/>
</dbReference>
<comment type="caution">
    <text evidence="14">The sequence shown here is derived from an EMBL/GenBank/DDBJ whole genome shotgun (WGS) entry which is preliminary data.</text>
</comment>
<dbReference type="PANTHER" id="PTHR43326">
    <property type="entry name" value="METHIONYL-TRNA SYNTHETASE"/>
    <property type="match status" value="1"/>
</dbReference>
<dbReference type="GO" id="GO:0004825">
    <property type="term" value="F:methionine-tRNA ligase activity"/>
    <property type="evidence" value="ECO:0007669"/>
    <property type="project" value="UniProtKB-EC"/>
</dbReference>
<dbReference type="PATRIC" id="fig|1619013.3.peg.720"/>
<keyword evidence="8 11" id="KW-0030">Aminoacyl-tRNA synthetase</keyword>
<evidence type="ECO:0000256" key="10">
    <source>
        <dbReference type="ARBA" id="ARBA00047364"/>
    </source>
</evidence>
<feature type="domain" description="Methionyl/Leucyl tRNA synthetase" evidence="13">
    <location>
        <begin position="138"/>
        <end position="365"/>
    </location>
</feature>
<dbReference type="PANTHER" id="PTHR43326:SF1">
    <property type="entry name" value="METHIONINE--TRNA LIGASE, MITOCHONDRIAL"/>
    <property type="match status" value="1"/>
</dbReference>
<dbReference type="AlphaFoldDB" id="A0A0G0N809"/>
<evidence type="ECO:0000256" key="1">
    <source>
        <dbReference type="ARBA" id="ARBA00003314"/>
    </source>
</evidence>
<dbReference type="Gene3D" id="2.170.220.10">
    <property type="match status" value="1"/>
</dbReference>
<dbReference type="CDD" id="cd07957">
    <property type="entry name" value="Anticodon_Ia_Met"/>
    <property type="match status" value="1"/>
</dbReference>
<protein>
    <recommendedName>
        <fullName evidence="3">Methionine--tRNA ligase</fullName>
        <ecNumber evidence="2">6.1.1.10</ecNumber>
    </recommendedName>
    <alternativeName>
        <fullName evidence="9">Methionyl-tRNA synthetase</fullName>
    </alternativeName>
</protein>
<organism evidence="14 15">
    <name type="scientific">Candidatus Wolfebacteria bacterium GW2011_GWC2_39_22</name>
    <dbReference type="NCBI Taxonomy" id="1619013"/>
    <lineage>
        <taxon>Bacteria</taxon>
        <taxon>Candidatus Wolfeibacteriota</taxon>
    </lineage>
</organism>
<evidence type="ECO:0000313" key="15">
    <source>
        <dbReference type="Proteomes" id="UP000034665"/>
    </source>
</evidence>
<dbReference type="SUPFAM" id="SSF47323">
    <property type="entry name" value="Anticodon-binding domain of a subclass of class I aminoacyl-tRNA synthetases"/>
    <property type="match status" value="1"/>
</dbReference>
<dbReference type="Proteomes" id="UP000034665">
    <property type="component" value="Unassembled WGS sequence"/>
</dbReference>
<keyword evidence="7 11" id="KW-0648">Protein biosynthesis</keyword>
<evidence type="ECO:0000259" key="13">
    <source>
        <dbReference type="Pfam" id="PF09334"/>
    </source>
</evidence>
<dbReference type="Pfam" id="PF08264">
    <property type="entry name" value="Anticodon_1"/>
    <property type="match status" value="1"/>
</dbReference>
<dbReference type="InterPro" id="IPR041872">
    <property type="entry name" value="Anticodon_Met"/>
</dbReference>